<sequence length="428" mass="48585">MMSFNISTLPLARDAVSLVRRLERTTGVSYELGKYVQDVSRQQDKPLKEQLTKWTKTVTDINNHINNNIITNANKLDPALSDKITRQIEPVQKVVAQLGRVAKNDAVIQQAKKVDDELSNQKQIMLNHIDGQCDVLLDIMKNELLMVSRKIHNSASQRTLNDAQHYLRKIDVEYTDTIQKHFNEISGKVTELDPKNTDSGAFDDECRIRRDVVGVRRKLVSIGENLEIYMADLDRWMEEAKTIIDAAKQNYADKILDIAKGVAGSKKNIILNAADEVEEKIVSPLKDYIQKEVIGEITRMVEKAQSEVNALDGKVRKDLEDIKTKIDNGIWDYIVHLSKAAKEDNLNDIVDQLNVKSKLGEWVWEMLKGNSEPMASEIVKGLKAFAQGANGDNIKHLLTKPCILIFRRDLHPTLSRQLMRLAHTLKMS</sequence>
<dbReference type="EMBL" id="BDSA01000037">
    <property type="protein sequence ID" value="GBE63370.1"/>
    <property type="molecule type" value="Genomic_DNA"/>
</dbReference>
<evidence type="ECO:0000313" key="1">
    <source>
        <dbReference type="EMBL" id="GBE63370.1"/>
    </source>
</evidence>
<dbReference type="VEuPathDB" id="PiroplasmaDB:BOVATA_048630"/>
<dbReference type="GeneID" id="39877140"/>
<keyword evidence="2" id="KW-1185">Reference proteome</keyword>
<evidence type="ECO:0000313" key="2">
    <source>
        <dbReference type="Proteomes" id="UP000236319"/>
    </source>
</evidence>
<gene>
    <name evidence="1" type="ORF">BOVATA_048630</name>
</gene>
<comment type="caution">
    <text evidence="1">The sequence shown here is derived from an EMBL/GenBank/DDBJ whole genome shotgun (WGS) entry which is preliminary data.</text>
</comment>
<dbReference type="AlphaFoldDB" id="A0A2H6KK60"/>
<evidence type="ECO:0008006" key="3">
    <source>
        <dbReference type="Google" id="ProtNLM"/>
    </source>
</evidence>
<protein>
    <recommendedName>
        <fullName evidence="3">Extracellular matrix-binding ebh</fullName>
    </recommendedName>
</protein>
<organism evidence="1 2">
    <name type="scientific">Babesia ovata</name>
    <dbReference type="NCBI Taxonomy" id="189622"/>
    <lineage>
        <taxon>Eukaryota</taxon>
        <taxon>Sar</taxon>
        <taxon>Alveolata</taxon>
        <taxon>Apicomplexa</taxon>
        <taxon>Aconoidasida</taxon>
        <taxon>Piroplasmida</taxon>
        <taxon>Babesiidae</taxon>
        <taxon>Babesia</taxon>
    </lineage>
</organism>
<dbReference type="RefSeq" id="XP_028869613.1">
    <property type="nucleotide sequence ID" value="XM_029013780.1"/>
</dbReference>
<name>A0A2H6KK60_9APIC</name>
<dbReference type="Proteomes" id="UP000236319">
    <property type="component" value="Unassembled WGS sequence"/>
</dbReference>
<dbReference type="OrthoDB" id="5423371at2759"/>
<proteinExistence type="predicted"/>
<reference evidence="1 2" key="1">
    <citation type="journal article" date="2017" name="BMC Genomics">
        <title>Whole-genome assembly of Babesia ovata and comparative genomics between closely related pathogens.</title>
        <authorList>
            <person name="Yamagishi J."/>
            <person name="Asada M."/>
            <person name="Hakimi H."/>
            <person name="Tanaka T.Q."/>
            <person name="Sugimoto C."/>
            <person name="Kawazu S."/>
        </authorList>
    </citation>
    <scope>NUCLEOTIDE SEQUENCE [LARGE SCALE GENOMIC DNA]</scope>
    <source>
        <strain evidence="1 2">Miyake</strain>
    </source>
</reference>
<accession>A0A2H6KK60</accession>